<organism evidence="2 3">
    <name type="scientific">Paenirhodobacter ferrireducens</name>
    <dbReference type="NCBI Taxonomy" id="1215032"/>
    <lineage>
        <taxon>Bacteria</taxon>
        <taxon>Pseudomonadati</taxon>
        <taxon>Pseudomonadota</taxon>
        <taxon>Alphaproteobacteria</taxon>
        <taxon>Rhodobacterales</taxon>
        <taxon>Rhodobacter group</taxon>
        <taxon>Paenirhodobacter</taxon>
    </lineage>
</organism>
<gene>
    <name evidence="2" type="ORF">EOW65_15595</name>
</gene>
<keyword evidence="3" id="KW-1185">Reference proteome</keyword>
<evidence type="ECO:0000256" key="1">
    <source>
        <dbReference type="SAM" id="SignalP"/>
    </source>
</evidence>
<comment type="caution">
    <text evidence="2">The sequence shown here is derived from an EMBL/GenBank/DDBJ whole genome shotgun (WGS) entry which is preliminary data.</text>
</comment>
<reference evidence="2 3" key="1">
    <citation type="submission" date="2019-01" db="EMBL/GenBank/DDBJ databases">
        <title>Sinorhodobacter populi sp. nov. isolated from the symptomatic bark tissue of Populus euramericana canker.</title>
        <authorList>
            <person name="Xu G."/>
        </authorList>
    </citation>
    <scope>NUCLEOTIDE SEQUENCE [LARGE SCALE GENOMIC DNA]</scope>
    <source>
        <strain evidence="2 3">CCTCC AB2012026</strain>
    </source>
</reference>
<accession>A0A443L9X7</accession>
<feature type="chain" id="PRO_5019114327" description="Cytochrome c domain-containing protein" evidence="1">
    <location>
        <begin position="25"/>
        <end position="556"/>
    </location>
</feature>
<evidence type="ECO:0000313" key="2">
    <source>
        <dbReference type="EMBL" id="RWR45958.1"/>
    </source>
</evidence>
<name>A0A443L9X7_9RHOB</name>
<dbReference type="OrthoDB" id="8692at2"/>
<dbReference type="EMBL" id="SAVB01000022">
    <property type="protein sequence ID" value="RWR45958.1"/>
    <property type="molecule type" value="Genomic_DNA"/>
</dbReference>
<proteinExistence type="predicted"/>
<evidence type="ECO:0008006" key="4">
    <source>
        <dbReference type="Google" id="ProtNLM"/>
    </source>
</evidence>
<protein>
    <recommendedName>
        <fullName evidence="4">Cytochrome c domain-containing protein</fullName>
    </recommendedName>
</protein>
<dbReference type="AlphaFoldDB" id="A0A443L9X7"/>
<evidence type="ECO:0000313" key="3">
    <source>
        <dbReference type="Proteomes" id="UP000286594"/>
    </source>
</evidence>
<feature type="signal peptide" evidence="1">
    <location>
        <begin position="1"/>
        <end position="24"/>
    </location>
</feature>
<sequence length="556" mass="61197">MRKDRPMRRLTLLALLATAAPAHALDLTATVLANKTAYIPPQCYTKTEDAQGAVHNPCQTCHTLPRAPNFVSDPDLQQDYAMPGPALENPWTNLFVDRRAAVAATDAEEIRDWVRTDNYRGADGRPVLAARLDRLPPEWDANGDGAWAGYRPDAFFAFDDEGFDHAPDGRRTGWRAFAYVPLPGTFWPTNGSTDDVMIRLPDAYRQTADGTESLAVYKANLAITEALINRADVAIEPMDEAALGVDLNRDGALATATRVAFAFAPLEGVTMHWAGRAGTLGPKEAPLAAGLYPLGTEFLHSVRYLDPRPEGVTMAPRMKELRYMKKTSWQNYADLEEGALAEKKEDADFPDRPKQFFGSAEAGIPNGMGWRLQGFIEDAAGDLRPQSFEETVFCMGCHGSIGTTDDSTFAFPRKLSGPGSFRDGWYHWTQKGLSGTPDLVRADGQGDYAHYLRTNHAGDEFRSNAEVIAAWLEDGDLADDKAAALTADIAPLVTPSPERAIALDAAYRMIVREQSFVKGRDATITPQDATVWRRVEQDAPTGITEPADPWFYRLKR</sequence>
<dbReference type="Proteomes" id="UP000286594">
    <property type="component" value="Unassembled WGS sequence"/>
</dbReference>
<keyword evidence="1" id="KW-0732">Signal</keyword>